<dbReference type="Gene3D" id="2.40.50.100">
    <property type="match status" value="1"/>
</dbReference>
<dbReference type="AlphaFoldDB" id="A0A486UG22"/>
<dbReference type="SUPFAM" id="SSF111369">
    <property type="entry name" value="HlyD-like secretion proteins"/>
    <property type="match status" value="1"/>
</dbReference>
<dbReference type="InterPro" id="IPR058792">
    <property type="entry name" value="Beta-barrel_RND_2"/>
</dbReference>
<evidence type="ECO:0000256" key="2">
    <source>
        <dbReference type="ARBA" id="ARBA00009477"/>
    </source>
</evidence>
<keyword evidence="3" id="KW-0813">Transport</keyword>
<evidence type="ECO:0000259" key="5">
    <source>
        <dbReference type="Pfam" id="PF25917"/>
    </source>
</evidence>
<organism evidence="8">
    <name type="scientific">Klebsiella pneumoniae</name>
    <dbReference type="NCBI Taxonomy" id="573"/>
    <lineage>
        <taxon>Bacteria</taxon>
        <taxon>Pseudomonadati</taxon>
        <taxon>Pseudomonadota</taxon>
        <taxon>Gammaproteobacteria</taxon>
        <taxon>Enterobacterales</taxon>
        <taxon>Enterobacteriaceae</taxon>
        <taxon>Klebsiella/Raoultella group</taxon>
        <taxon>Klebsiella</taxon>
        <taxon>Klebsiella pneumoniae complex</taxon>
    </lineage>
</organism>
<evidence type="ECO:0000313" key="8">
    <source>
        <dbReference type="EMBL" id="VGM37351.1"/>
    </source>
</evidence>
<dbReference type="Gene3D" id="2.40.30.170">
    <property type="match status" value="1"/>
</dbReference>
<comment type="similarity">
    <text evidence="2">Belongs to the membrane fusion protein (MFP) (TC 8.A.1) family.</text>
</comment>
<dbReference type="Gene3D" id="1.10.287.470">
    <property type="entry name" value="Helix hairpin bin"/>
    <property type="match status" value="1"/>
</dbReference>
<gene>
    <name evidence="8" type="primary">macA_1</name>
    <name evidence="8" type="ORF">SAMEA4873563_00959</name>
</gene>
<name>A0A486UG22_KLEPN</name>
<feature type="domain" description="Multidrug resistance protein MdtA-like barrel-sandwich hybrid" evidence="5">
    <location>
        <begin position="89"/>
        <end position="218"/>
    </location>
</feature>
<dbReference type="GO" id="GO:0015562">
    <property type="term" value="F:efflux transmembrane transporter activity"/>
    <property type="evidence" value="ECO:0007669"/>
    <property type="project" value="TreeGrafter"/>
</dbReference>
<reference evidence="8" key="1">
    <citation type="submission" date="2019-03" db="EMBL/GenBank/DDBJ databases">
        <authorList>
            <consortium name="Pathogen Informatics"/>
        </authorList>
    </citation>
    <scope>NUCLEOTIDE SEQUENCE</scope>
    <source>
        <strain evidence="8">5012STDY7626362</strain>
    </source>
</reference>
<dbReference type="Pfam" id="PF25876">
    <property type="entry name" value="HH_MFP_RND"/>
    <property type="match status" value="1"/>
</dbReference>
<comment type="subcellular location">
    <subcellularLocation>
        <location evidence="1">Cell envelope</location>
    </subcellularLocation>
</comment>
<evidence type="ECO:0000256" key="1">
    <source>
        <dbReference type="ARBA" id="ARBA00004196"/>
    </source>
</evidence>
<dbReference type="Pfam" id="PF25954">
    <property type="entry name" value="Beta-barrel_RND_2"/>
    <property type="match status" value="1"/>
</dbReference>
<evidence type="ECO:0000259" key="7">
    <source>
        <dbReference type="Pfam" id="PF25967"/>
    </source>
</evidence>
<accession>A0A486UG22</accession>
<feature type="domain" description="Multidrug resistance protein MdtA-like alpha-helical hairpin" evidence="4">
    <location>
        <begin position="123"/>
        <end position="192"/>
    </location>
</feature>
<sequence>MSDEFLLSLRHSLHHLYDVARTLSWLHFLPLTILSVVIFLLPGCGDNQGNTTDPVRTVRYVVVGSAQTLPALERTGEIHAHDETILSFRTGGRIVTRSVDIGDRVNAGQLLATLENTTSQNQLDGAQADYEGAKASAQVAALNVNRMQKLMPTGAIARTQLDTARADWLVARARLKNSESALRNARESLGWTRLIAPRSGVITEVSASAGQVVNGGQSVLTLATGEALDVVFDIAKPEAIPPQEQAGLRVSLLSDPSVQASAAVRDISPQADPQTRTWRVRATLQNPPLAMALGASVTVTLPATGPHGYALPASALSRVNDKPAVYVINPQSQAQLRVVVPAYYTATTVIISGGLEPGDRVITAGVSKLRSGEPVIAGECES</sequence>
<dbReference type="EMBL" id="CAAHDH010000001">
    <property type="protein sequence ID" value="VGM37351.1"/>
    <property type="molecule type" value="Genomic_DNA"/>
</dbReference>
<dbReference type="NCBIfam" id="TIGR01730">
    <property type="entry name" value="RND_mfp"/>
    <property type="match status" value="1"/>
</dbReference>
<evidence type="ECO:0000259" key="4">
    <source>
        <dbReference type="Pfam" id="PF25876"/>
    </source>
</evidence>
<dbReference type="InterPro" id="IPR006143">
    <property type="entry name" value="RND_pump_MFP"/>
</dbReference>
<dbReference type="Pfam" id="PF25917">
    <property type="entry name" value="BSH_RND"/>
    <property type="match status" value="1"/>
</dbReference>
<dbReference type="InterPro" id="IPR058625">
    <property type="entry name" value="MdtA-like_BSH"/>
</dbReference>
<dbReference type="GO" id="GO:1990281">
    <property type="term" value="C:efflux pump complex"/>
    <property type="evidence" value="ECO:0007669"/>
    <property type="project" value="TreeGrafter"/>
</dbReference>
<evidence type="ECO:0000256" key="3">
    <source>
        <dbReference type="ARBA" id="ARBA00022448"/>
    </source>
</evidence>
<evidence type="ECO:0000259" key="6">
    <source>
        <dbReference type="Pfam" id="PF25954"/>
    </source>
</evidence>
<dbReference type="PANTHER" id="PTHR30469">
    <property type="entry name" value="MULTIDRUG RESISTANCE PROTEIN MDTA"/>
    <property type="match status" value="1"/>
</dbReference>
<proteinExistence type="inferred from homology"/>
<dbReference type="Gene3D" id="2.40.420.20">
    <property type="match status" value="1"/>
</dbReference>
<dbReference type="InterPro" id="IPR058627">
    <property type="entry name" value="MdtA-like_C"/>
</dbReference>
<dbReference type="InterPro" id="IPR058624">
    <property type="entry name" value="MdtA-like_HH"/>
</dbReference>
<feature type="domain" description="CusB-like beta-barrel" evidence="6">
    <location>
        <begin position="245"/>
        <end position="302"/>
    </location>
</feature>
<protein>
    <submittedName>
        <fullName evidence="8">RND family efflux transporter MFP subunit</fullName>
    </submittedName>
</protein>
<feature type="domain" description="Multidrug resistance protein MdtA-like C-terminal permuted SH3" evidence="7">
    <location>
        <begin position="312"/>
        <end position="367"/>
    </location>
</feature>
<dbReference type="Pfam" id="PF25967">
    <property type="entry name" value="RND-MFP_C"/>
    <property type="match status" value="1"/>
</dbReference>
<dbReference type="PANTHER" id="PTHR30469:SF15">
    <property type="entry name" value="HLYD FAMILY OF SECRETION PROTEINS"/>
    <property type="match status" value="1"/>
</dbReference>